<gene>
    <name evidence="2" type="ORF">QR680_016386</name>
</gene>
<organism evidence="2 3">
    <name type="scientific">Steinernema hermaphroditum</name>
    <dbReference type="NCBI Taxonomy" id="289476"/>
    <lineage>
        <taxon>Eukaryota</taxon>
        <taxon>Metazoa</taxon>
        <taxon>Ecdysozoa</taxon>
        <taxon>Nematoda</taxon>
        <taxon>Chromadorea</taxon>
        <taxon>Rhabditida</taxon>
        <taxon>Tylenchina</taxon>
        <taxon>Panagrolaimomorpha</taxon>
        <taxon>Strongyloidoidea</taxon>
        <taxon>Steinernematidae</taxon>
        <taxon>Steinernema</taxon>
    </lineage>
</organism>
<keyword evidence="1" id="KW-0732">Signal</keyword>
<comment type="caution">
    <text evidence="2">The sequence shown here is derived from an EMBL/GenBank/DDBJ whole genome shotgun (WGS) entry which is preliminary data.</text>
</comment>
<dbReference type="Proteomes" id="UP001175271">
    <property type="component" value="Unassembled WGS sequence"/>
</dbReference>
<evidence type="ECO:0000313" key="2">
    <source>
        <dbReference type="EMBL" id="KAK0402529.1"/>
    </source>
</evidence>
<feature type="chain" id="PRO_5041230764" description="Secreted protein" evidence="1">
    <location>
        <begin position="22"/>
        <end position="84"/>
    </location>
</feature>
<accession>A0AA39LMK2</accession>
<dbReference type="EMBL" id="JAUCMV010000004">
    <property type="protein sequence ID" value="KAK0402529.1"/>
    <property type="molecule type" value="Genomic_DNA"/>
</dbReference>
<evidence type="ECO:0008006" key="4">
    <source>
        <dbReference type="Google" id="ProtNLM"/>
    </source>
</evidence>
<proteinExistence type="predicted"/>
<feature type="signal peptide" evidence="1">
    <location>
        <begin position="1"/>
        <end position="21"/>
    </location>
</feature>
<protein>
    <recommendedName>
        <fullName evidence="4">Secreted protein</fullName>
    </recommendedName>
</protein>
<evidence type="ECO:0000256" key="1">
    <source>
        <dbReference type="SAM" id="SignalP"/>
    </source>
</evidence>
<reference evidence="2" key="1">
    <citation type="submission" date="2023-06" db="EMBL/GenBank/DDBJ databases">
        <title>Genomic analysis of the entomopathogenic nematode Steinernema hermaphroditum.</title>
        <authorList>
            <person name="Schwarz E.M."/>
            <person name="Heppert J.K."/>
            <person name="Baniya A."/>
            <person name="Schwartz H.T."/>
            <person name="Tan C.-H."/>
            <person name="Antoshechkin I."/>
            <person name="Sternberg P.W."/>
            <person name="Goodrich-Blair H."/>
            <person name="Dillman A.R."/>
        </authorList>
    </citation>
    <scope>NUCLEOTIDE SEQUENCE</scope>
    <source>
        <strain evidence="2">PS9179</strain>
        <tissue evidence="2">Whole animal</tissue>
    </source>
</reference>
<dbReference type="AlphaFoldDB" id="A0AA39LMK2"/>
<keyword evidence="3" id="KW-1185">Reference proteome</keyword>
<sequence length="84" mass="9624">MGFYVKSCILVLLLSSSVTHAFFPWKSQWSALANREIYVPVVRVTTSSPLEEVPQRRNSLAFQPSLAFSPFWVVHSRDTILVRK</sequence>
<name>A0AA39LMK2_9BILA</name>
<evidence type="ECO:0000313" key="3">
    <source>
        <dbReference type="Proteomes" id="UP001175271"/>
    </source>
</evidence>